<dbReference type="Pfam" id="PF13520">
    <property type="entry name" value="AA_permease_2"/>
    <property type="match status" value="1"/>
</dbReference>
<reference evidence="7 8" key="1">
    <citation type="journal article" date="2010" name="Appl. Environ. Microbiol.">
        <title>The genome sequence of the crenarchaeon Acidilobus saccharovorans supports a new order, Acidilobales, and suggests an important ecological role in terrestrial acidic hot springs.</title>
        <authorList>
            <person name="Mardanov A.V."/>
            <person name="Svetlitchnyi V.A."/>
            <person name="Beletsky A.V."/>
            <person name="Prokofeva M.I."/>
            <person name="Bonch-Osmolovskaya E.A."/>
            <person name="Ravin N.V."/>
            <person name="Skryabin K.G."/>
        </authorList>
    </citation>
    <scope>NUCLEOTIDE SEQUENCE [LARGE SCALE GENOMIC DNA]</scope>
    <source>
        <strain evidence="8">DSM 16705 / JCM 18335 / VKM B-2471 / 345-15</strain>
    </source>
</reference>
<feature type="transmembrane region" description="Helical" evidence="6">
    <location>
        <begin position="278"/>
        <end position="301"/>
    </location>
</feature>
<feature type="transmembrane region" description="Helical" evidence="6">
    <location>
        <begin position="12"/>
        <end position="36"/>
    </location>
</feature>
<evidence type="ECO:0000313" key="8">
    <source>
        <dbReference type="Proteomes" id="UP000000346"/>
    </source>
</evidence>
<dbReference type="InterPro" id="IPR002293">
    <property type="entry name" value="AA/rel_permease1"/>
</dbReference>
<feature type="transmembrane region" description="Helical" evidence="6">
    <location>
        <begin position="152"/>
        <end position="175"/>
    </location>
</feature>
<protein>
    <submittedName>
        <fullName evidence="7">Probable cationic amino acid permease</fullName>
    </submittedName>
</protein>
<dbReference type="OrthoDB" id="44166at2157"/>
<organism evidence="7 8">
    <name type="scientific">Acidilobus saccharovorans (strain DSM 16705 / JCM 18335 / VKM B-2471 / 345-15)</name>
    <dbReference type="NCBI Taxonomy" id="666510"/>
    <lineage>
        <taxon>Archaea</taxon>
        <taxon>Thermoproteota</taxon>
        <taxon>Thermoprotei</taxon>
        <taxon>Acidilobales</taxon>
        <taxon>Acidilobaceae</taxon>
        <taxon>Acidilobus</taxon>
    </lineage>
</organism>
<evidence type="ECO:0000256" key="2">
    <source>
        <dbReference type="ARBA" id="ARBA00022475"/>
    </source>
</evidence>
<dbReference type="PANTHER" id="PTHR42770">
    <property type="entry name" value="AMINO ACID TRANSPORTER-RELATED"/>
    <property type="match status" value="1"/>
</dbReference>
<evidence type="ECO:0000256" key="1">
    <source>
        <dbReference type="ARBA" id="ARBA00004651"/>
    </source>
</evidence>
<comment type="subcellular location">
    <subcellularLocation>
        <location evidence="1">Cell membrane</location>
        <topology evidence="1">Multi-pass membrane protein</topology>
    </subcellularLocation>
</comment>
<feature type="transmembrane region" description="Helical" evidence="6">
    <location>
        <begin position="337"/>
        <end position="356"/>
    </location>
</feature>
<feature type="transmembrane region" description="Helical" evidence="6">
    <location>
        <begin position="195"/>
        <end position="218"/>
    </location>
</feature>
<dbReference type="eggNOG" id="arCOG03652">
    <property type="taxonomic scope" value="Archaea"/>
</dbReference>
<keyword evidence="5 6" id="KW-0472">Membrane</keyword>
<dbReference type="Proteomes" id="UP000000346">
    <property type="component" value="Chromosome"/>
</dbReference>
<keyword evidence="4 6" id="KW-1133">Transmembrane helix</keyword>
<dbReference type="PANTHER" id="PTHR42770:SF7">
    <property type="entry name" value="MEMBRANE PROTEIN"/>
    <property type="match status" value="1"/>
</dbReference>
<dbReference type="KEGG" id="asc:ASAC_1418"/>
<evidence type="ECO:0000256" key="6">
    <source>
        <dbReference type="SAM" id="Phobius"/>
    </source>
</evidence>
<evidence type="ECO:0000256" key="3">
    <source>
        <dbReference type="ARBA" id="ARBA00022692"/>
    </source>
</evidence>
<keyword evidence="3 6" id="KW-0812">Transmembrane</keyword>
<feature type="transmembrane region" description="Helical" evidence="6">
    <location>
        <begin position="230"/>
        <end position="250"/>
    </location>
</feature>
<accession>D9PZ36</accession>
<feature type="transmembrane region" description="Helical" evidence="6">
    <location>
        <begin position="368"/>
        <end position="387"/>
    </location>
</feature>
<feature type="transmembrane region" description="Helical" evidence="6">
    <location>
        <begin position="127"/>
        <end position="145"/>
    </location>
</feature>
<dbReference type="InParanoid" id="D9PZ36"/>
<dbReference type="Gene3D" id="1.20.1740.10">
    <property type="entry name" value="Amino acid/polyamine transporter I"/>
    <property type="match status" value="1"/>
</dbReference>
<gene>
    <name evidence="7" type="ordered locus">ASAC_1418</name>
</gene>
<sequence length="484" mass="51996">MGSQLRRGSMPFYAMVAAVVAGVLPIIGPIEVTAFISDSGPAAIWPVIIGYVLFVLVSLPILEYTRIVSFAGGYYGLAELGFGKGAGKFTALGNYFFYNWWQAANAFFIGWLLVDTVYYAYHVMLPIWAWLLASVATLVVTYAMSVQPARRLGIAITAAVLTTLVIVVAFTAAVIARSPYNSAYYLNPANSAGGLRGLMLATAIVGFFTFAGYGTALFYSEEGVNPTRDVWKAIYVGLTVSAVAIALAAYSELVAVPRSELSQVTSSALPQLVAWSRYFPLSALVGLNFLILVVSLIAFGAGGGSQARLLWAMARDNFISSGWLKELNRHGVPANAALLDFALALATTLAVAASLVKVYGYNPNTVAVAWYVMGTASSITWYFHHFVPEFGLFPYVRRHPELGFSKLRLAVSGLAFPVLGTALFVYTFYEGVVSDLVEPYFAFMVTSLLVVVGIAAYTAYRASKGALGESVVSYMAVEAGRSKE</sequence>
<feature type="transmembrane region" description="Helical" evidence="6">
    <location>
        <begin position="407"/>
        <end position="429"/>
    </location>
</feature>
<evidence type="ECO:0000256" key="5">
    <source>
        <dbReference type="ARBA" id="ARBA00023136"/>
    </source>
</evidence>
<keyword evidence="8" id="KW-1185">Reference proteome</keyword>
<feature type="transmembrane region" description="Helical" evidence="6">
    <location>
        <begin position="103"/>
        <end position="121"/>
    </location>
</feature>
<proteinExistence type="predicted"/>
<dbReference type="GO" id="GO:0005886">
    <property type="term" value="C:plasma membrane"/>
    <property type="evidence" value="ECO:0007669"/>
    <property type="project" value="UniProtKB-SubCell"/>
</dbReference>
<name>D9PZ36_ACIS3</name>
<dbReference type="GO" id="GO:0022857">
    <property type="term" value="F:transmembrane transporter activity"/>
    <property type="evidence" value="ECO:0007669"/>
    <property type="project" value="InterPro"/>
</dbReference>
<dbReference type="GeneID" id="9499677"/>
<dbReference type="EMBL" id="CP001742">
    <property type="protein sequence ID" value="ADL19823.1"/>
    <property type="molecule type" value="Genomic_DNA"/>
</dbReference>
<dbReference type="PIRSF" id="PIRSF006060">
    <property type="entry name" value="AA_transporter"/>
    <property type="match status" value="1"/>
</dbReference>
<dbReference type="HOGENOM" id="CLU_007946_20_3_2"/>
<keyword evidence="2" id="KW-1003">Cell membrane</keyword>
<dbReference type="STRING" id="666510.ASAC_1418"/>
<dbReference type="RefSeq" id="WP_013267335.1">
    <property type="nucleotide sequence ID" value="NC_014374.1"/>
</dbReference>
<evidence type="ECO:0000256" key="4">
    <source>
        <dbReference type="ARBA" id="ARBA00022989"/>
    </source>
</evidence>
<evidence type="ECO:0000313" key="7">
    <source>
        <dbReference type="EMBL" id="ADL19823.1"/>
    </source>
</evidence>
<feature type="transmembrane region" description="Helical" evidence="6">
    <location>
        <begin position="42"/>
        <end position="62"/>
    </location>
</feature>
<feature type="transmembrane region" description="Helical" evidence="6">
    <location>
        <begin position="441"/>
        <end position="460"/>
    </location>
</feature>
<dbReference type="InterPro" id="IPR050367">
    <property type="entry name" value="APC_superfamily"/>
</dbReference>
<dbReference type="AlphaFoldDB" id="D9PZ36"/>